<evidence type="ECO:0000313" key="2">
    <source>
        <dbReference type="Proteomes" id="UP001321749"/>
    </source>
</evidence>
<comment type="caution">
    <text evidence="1">The sequence shown here is derived from an EMBL/GenBank/DDBJ whole genome shotgun (WGS) entry which is preliminary data.</text>
</comment>
<protein>
    <recommendedName>
        <fullName evidence="3">N-acetyltransferase domain-containing protein</fullName>
    </recommendedName>
</protein>
<proteinExistence type="predicted"/>
<dbReference type="EMBL" id="MU865045">
    <property type="protein sequence ID" value="KAK4459124.1"/>
    <property type="molecule type" value="Genomic_DNA"/>
</dbReference>
<reference evidence="1" key="2">
    <citation type="submission" date="2023-06" db="EMBL/GenBank/DDBJ databases">
        <authorList>
            <consortium name="Lawrence Berkeley National Laboratory"/>
            <person name="Mondo S.J."/>
            <person name="Hensen N."/>
            <person name="Bonometti L."/>
            <person name="Westerberg I."/>
            <person name="Brannstrom I.O."/>
            <person name="Guillou S."/>
            <person name="Cros-Aarteil S."/>
            <person name="Calhoun S."/>
            <person name="Haridas S."/>
            <person name="Kuo A."/>
            <person name="Pangilinan J."/>
            <person name="Riley R."/>
            <person name="Labutti K."/>
            <person name="Andreopoulos B."/>
            <person name="Lipzen A."/>
            <person name="Chen C."/>
            <person name="Yanf M."/>
            <person name="Daum C."/>
            <person name="Ng V."/>
            <person name="Clum A."/>
            <person name="Steindorff A."/>
            <person name="Ohm R."/>
            <person name="Martin F."/>
            <person name="Silar P."/>
            <person name="Natvig D."/>
            <person name="Lalanne C."/>
            <person name="Gautier V."/>
            <person name="Ament-Velasquez S.L."/>
            <person name="Kruys A."/>
            <person name="Hutchinson M.I."/>
            <person name="Powell A.J."/>
            <person name="Barry K."/>
            <person name="Miller A.N."/>
            <person name="Grigoriev I.V."/>
            <person name="Debuchy R."/>
            <person name="Gladieux P."/>
            <person name="Thoren M.H."/>
            <person name="Johannesson H."/>
        </authorList>
    </citation>
    <scope>NUCLEOTIDE SEQUENCE</scope>
    <source>
        <strain evidence="1">PSN324</strain>
    </source>
</reference>
<keyword evidence="2" id="KW-1185">Reference proteome</keyword>
<organism evidence="1 2">
    <name type="scientific">Cladorrhinum samala</name>
    <dbReference type="NCBI Taxonomy" id="585594"/>
    <lineage>
        <taxon>Eukaryota</taxon>
        <taxon>Fungi</taxon>
        <taxon>Dikarya</taxon>
        <taxon>Ascomycota</taxon>
        <taxon>Pezizomycotina</taxon>
        <taxon>Sordariomycetes</taxon>
        <taxon>Sordariomycetidae</taxon>
        <taxon>Sordariales</taxon>
        <taxon>Podosporaceae</taxon>
        <taxon>Cladorrhinum</taxon>
    </lineage>
</organism>
<evidence type="ECO:0008006" key="3">
    <source>
        <dbReference type="Google" id="ProtNLM"/>
    </source>
</evidence>
<accession>A0AAV9HDJ1</accession>
<evidence type="ECO:0000313" key="1">
    <source>
        <dbReference type="EMBL" id="KAK4459124.1"/>
    </source>
</evidence>
<sequence length="500" mass="57220">ALRVPRPNKKYEGSDISLLSSVSWNPTRSNKGADNGLAASKDIRNDIGLPNHFHRTNDGTKWEYMNLHSSNGWDADDALWEDEYINPFIEAWMSTVPNVQVTFLESGTPDHWNCDVNPATGKLIEPIKFPETLVSNEVLEPEYEFRRVNWTSSLMIRRQVQHLIRDKSENMRARSVAHPIVVEEAELVQTQTLEPTANRRPEHVPVPADDGKTYGRWVPRMPCFLRPAERVDMEAVAKIYETEMKTGLQVLDSEPLDSDDWEKILANAKEQGMPFIVAVRGNVRKLGIELNKKKGGGNIILSQCGSVSEDKKDPHGSRAGEVLGFGFLSIWQPGLAGSTWGASRGAARMHCYVHSDYRRKSIGHAIMSMILDCSSSRFHSENMFDFVDPEDNPVYWNPERRADAGKGRIIMCIFVGYLVKHTLVAFKNPKLEIAQKDYEKDVEWARYLFEEILACPEKCRFDNVYRTAKHREGSQHWLDEILFEHQCQWDVRFHEAADKY</sequence>
<name>A0AAV9HDJ1_9PEZI</name>
<dbReference type="Gene3D" id="3.40.630.30">
    <property type="match status" value="1"/>
</dbReference>
<dbReference type="SUPFAM" id="SSF55729">
    <property type="entry name" value="Acyl-CoA N-acyltransferases (Nat)"/>
    <property type="match status" value="1"/>
</dbReference>
<feature type="non-terminal residue" evidence="1">
    <location>
        <position position="1"/>
    </location>
</feature>
<dbReference type="Proteomes" id="UP001321749">
    <property type="component" value="Unassembled WGS sequence"/>
</dbReference>
<dbReference type="AlphaFoldDB" id="A0AAV9HDJ1"/>
<gene>
    <name evidence="1" type="ORF">QBC42DRAFT_184205</name>
</gene>
<reference evidence="1" key="1">
    <citation type="journal article" date="2023" name="Mol. Phylogenet. Evol.">
        <title>Genome-scale phylogeny and comparative genomics of the fungal order Sordariales.</title>
        <authorList>
            <person name="Hensen N."/>
            <person name="Bonometti L."/>
            <person name="Westerberg I."/>
            <person name="Brannstrom I.O."/>
            <person name="Guillou S."/>
            <person name="Cros-Aarteil S."/>
            <person name="Calhoun S."/>
            <person name="Haridas S."/>
            <person name="Kuo A."/>
            <person name="Mondo S."/>
            <person name="Pangilinan J."/>
            <person name="Riley R."/>
            <person name="LaButti K."/>
            <person name="Andreopoulos B."/>
            <person name="Lipzen A."/>
            <person name="Chen C."/>
            <person name="Yan M."/>
            <person name="Daum C."/>
            <person name="Ng V."/>
            <person name="Clum A."/>
            <person name="Steindorff A."/>
            <person name="Ohm R.A."/>
            <person name="Martin F."/>
            <person name="Silar P."/>
            <person name="Natvig D.O."/>
            <person name="Lalanne C."/>
            <person name="Gautier V."/>
            <person name="Ament-Velasquez S.L."/>
            <person name="Kruys A."/>
            <person name="Hutchinson M.I."/>
            <person name="Powell A.J."/>
            <person name="Barry K."/>
            <person name="Miller A.N."/>
            <person name="Grigoriev I.V."/>
            <person name="Debuchy R."/>
            <person name="Gladieux P."/>
            <person name="Hiltunen Thoren M."/>
            <person name="Johannesson H."/>
        </authorList>
    </citation>
    <scope>NUCLEOTIDE SEQUENCE</scope>
    <source>
        <strain evidence="1">PSN324</strain>
    </source>
</reference>
<dbReference type="InterPro" id="IPR016181">
    <property type="entry name" value="Acyl_CoA_acyltransferase"/>
</dbReference>